<keyword evidence="5 8" id="KW-0812">Transmembrane</keyword>
<feature type="transmembrane region" description="Helical" evidence="8">
    <location>
        <begin position="171"/>
        <end position="192"/>
    </location>
</feature>
<gene>
    <name evidence="9" type="ORF">SAMN05421720_107143</name>
</gene>
<evidence type="ECO:0000256" key="8">
    <source>
        <dbReference type="SAM" id="Phobius"/>
    </source>
</evidence>
<keyword evidence="6 8" id="KW-1133">Transmembrane helix</keyword>
<comment type="subcellular location">
    <subcellularLocation>
        <location evidence="1">Cell membrane</location>
        <topology evidence="1">Multi-pass membrane protein</topology>
    </subcellularLocation>
</comment>
<evidence type="ECO:0000313" key="10">
    <source>
        <dbReference type="Proteomes" id="UP000199412"/>
    </source>
</evidence>
<dbReference type="PANTHER" id="PTHR36838">
    <property type="entry name" value="AUXIN EFFLUX CARRIER FAMILY PROTEIN"/>
    <property type="match status" value="1"/>
</dbReference>
<dbReference type="Proteomes" id="UP000199412">
    <property type="component" value="Unassembled WGS sequence"/>
</dbReference>
<evidence type="ECO:0000256" key="1">
    <source>
        <dbReference type="ARBA" id="ARBA00004651"/>
    </source>
</evidence>
<evidence type="ECO:0000313" key="9">
    <source>
        <dbReference type="EMBL" id="SDE49655.1"/>
    </source>
</evidence>
<dbReference type="Gene3D" id="1.20.1530.20">
    <property type="match status" value="1"/>
</dbReference>
<evidence type="ECO:0000256" key="4">
    <source>
        <dbReference type="ARBA" id="ARBA00022475"/>
    </source>
</evidence>
<dbReference type="GO" id="GO:0005886">
    <property type="term" value="C:plasma membrane"/>
    <property type="evidence" value="ECO:0007669"/>
    <property type="project" value="UniProtKB-SubCell"/>
</dbReference>
<accession>A0A1G7DFS0</accession>
<keyword evidence="3" id="KW-0813">Transport</keyword>
<dbReference type="EMBL" id="FNAP01000007">
    <property type="protein sequence ID" value="SDE49655.1"/>
    <property type="molecule type" value="Genomic_DNA"/>
</dbReference>
<feature type="transmembrane region" description="Helical" evidence="8">
    <location>
        <begin position="282"/>
        <end position="306"/>
    </location>
</feature>
<dbReference type="OrthoDB" id="9805563at2"/>
<evidence type="ECO:0000256" key="2">
    <source>
        <dbReference type="ARBA" id="ARBA00010145"/>
    </source>
</evidence>
<keyword evidence="4" id="KW-1003">Cell membrane</keyword>
<evidence type="ECO:0000256" key="6">
    <source>
        <dbReference type="ARBA" id="ARBA00022989"/>
    </source>
</evidence>
<comment type="similarity">
    <text evidence="2">Belongs to the auxin efflux carrier (TC 2.A.69) family.</text>
</comment>
<keyword evidence="7 8" id="KW-0472">Membrane</keyword>
<dbReference type="InterPro" id="IPR038770">
    <property type="entry name" value="Na+/solute_symporter_sf"/>
</dbReference>
<dbReference type="RefSeq" id="WP_092786133.1">
    <property type="nucleotide sequence ID" value="NZ_FNAP01000007.1"/>
</dbReference>
<proteinExistence type="inferred from homology"/>
<sequence length="308" mass="31150">MTDSLTAVLPVFLVILIGLGLKKARWVPDAFWAPAESLTYTVTFPALLVANLARADMTTVAWAPLMTVQALAVLIVAGAAVAARRPLSARLGLDPAAFSSVFQSLIRPNTYVGLAVAAALYGEMGVTLTAICVAVVVPLVNVLSVSCLAWLGRGQSASALGIARGIATNPLILACLLGIGLNVSGLGLPPVIGPTLDILGRAALPVALLAVGAGLSFHHLRQAFAPVVTASAIKLAGLPVLVWGGCLMAGLDGPTSAVAVLYAGLPCSASSYVLARRMGGDAPLMAGLITAQTLASVVTVSVLAWFGG</sequence>
<evidence type="ECO:0000256" key="3">
    <source>
        <dbReference type="ARBA" id="ARBA00022448"/>
    </source>
</evidence>
<dbReference type="STRING" id="69960.SAMN05421720_107143"/>
<dbReference type="GO" id="GO:0055085">
    <property type="term" value="P:transmembrane transport"/>
    <property type="evidence" value="ECO:0007669"/>
    <property type="project" value="InterPro"/>
</dbReference>
<dbReference type="PANTHER" id="PTHR36838:SF4">
    <property type="entry name" value="AUXIN EFFLUX CARRIER FAMILY PROTEIN"/>
    <property type="match status" value="1"/>
</dbReference>
<organism evidence="9 10">
    <name type="scientific">Rhodospira trueperi</name>
    <dbReference type="NCBI Taxonomy" id="69960"/>
    <lineage>
        <taxon>Bacteria</taxon>
        <taxon>Pseudomonadati</taxon>
        <taxon>Pseudomonadota</taxon>
        <taxon>Alphaproteobacteria</taxon>
        <taxon>Rhodospirillales</taxon>
        <taxon>Rhodospirillaceae</taxon>
        <taxon>Rhodospira</taxon>
    </lineage>
</organism>
<name>A0A1G7DFS0_9PROT</name>
<feature type="transmembrane region" description="Helical" evidence="8">
    <location>
        <begin position="257"/>
        <end position="275"/>
    </location>
</feature>
<reference evidence="9 10" key="1">
    <citation type="submission" date="2016-10" db="EMBL/GenBank/DDBJ databases">
        <authorList>
            <person name="de Groot N.N."/>
        </authorList>
    </citation>
    <scope>NUCLEOTIDE SEQUENCE [LARGE SCALE GENOMIC DNA]</scope>
    <source>
        <strain evidence="9 10">ATCC 700224</strain>
    </source>
</reference>
<evidence type="ECO:0000256" key="5">
    <source>
        <dbReference type="ARBA" id="ARBA00022692"/>
    </source>
</evidence>
<dbReference type="InterPro" id="IPR004776">
    <property type="entry name" value="Mem_transp_PIN-like"/>
</dbReference>
<dbReference type="Pfam" id="PF03547">
    <property type="entry name" value="Mem_trans"/>
    <property type="match status" value="1"/>
</dbReference>
<evidence type="ECO:0008006" key="11">
    <source>
        <dbReference type="Google" id="ProtNLM"/>
    </source>
</evidence>
<keyword evidence="10" id="KW-1185">Reference proteome</keyword>
<feature type="transmembrane region" description="Helical" evidence="8">
    <location>
        <begin position="61"/>
        <end position="83"/>
    </location>
</feature>
<protein>
    <recommendedName>
        <fullName evidence="11">Transporter</fullName>
    </recommendedName>
</protein>
<feature type="transmembrane region" description="Helical" evidence="8">
    <location>
        <begin position="232"/>
        <end position="251"/>
    </location>
</feature>
<dbReference type="AlphaFoldDB" id="A0A1G7DFS0"/>
<feature type="transmembrane region" description="Helical" evidence="8">
    <location>
        <begin position="198"/>
        <end position="220"/>
    </location>
</feature>
<feature type="transmembrane region" description="Helical" evidence="8">
    <location>
        <begin position="128"/>
        <end position="151"/>
    </location>
</feature>
<evidence type="ECO:0000256" key="7">
    <source>
        <dbReference type="ARBA" id="ARBA00023136"/>
    </source>
</evidence>